<protein>
    <submittedName>
        <fullName evidence="2">YbjN domain-containing protein</fullName>
    </submittedName>
</protein>
<dbReference type="EMBL" id="JASNUO010000003">
    <property type="protein sequence ID" value="MDK4247186.1"/>
    <property type="molecule type" value="Genomic_DNA"/>
</dbReference>
<organism evidence="2 3">
    <name type="scientific">Corynebacterium accolens</name>
    <dbReference type="NCBI Taxonomy" id="38284"/>
    <lineage>
        <taxon>Bacteria</taxon>
        <taxon>Bacillati</taxon>
        <taxon>Actinomycetota</taxon>
        <taxon>Actinomycetes</taxon>
        <taxon>Mycobacteriales</taxon>
        <taxon>Corynebacteriaceae</taxon>
        <taxon>Corynebacterium</taxon>
    </lineage>
</organism>
<keyword evidence="4" id="KW-1185">Reference proteome</keyword>
<evidence type="ECO:0000313" key="2">
    <source>
        <dbReference type="EMBL" id="MDK4334847.1"/>
    </source>
</evidence>
<evidence type="ECO:0000313" key="4">
    <source>
        <dbReference type="Proteomes" id="UP001239414"/>
    </source>
</evidence>
<sequence>MMIEFESTSLERHLRAIVRENDFSYWALPTGELVISHGQEGSTLVSVSQADGVVIHLHTTPRGAVALGDAAELSRFITTWNADCLYPTALLDYDEAGSLVLCGQSHFTTGAAPTHDQLAAFVPAALRGAEVLMSVATREFPALAQEPELLLAQDDAASPPAVTLDFLAATLPQIGIDSFHSDGEICLFALVNSIACTFTLDSGPSLIITGRWALNADEDEFTRLFLICNDWNLISHSATAYCRANDDGLHVHVDVPTLIGAGLSQEQLQRVLSQSLDAILHAIDEIAREFCGSSPVKWA</sequence>
<dbReference type="Pfam" id="PF10722">
    <property type="entry name" value="YbjN"/>
    <property type="match status" value="1"/>
</dbReference>
<dbReference type="Proteomes" id="UP001230317">
    <property type="component" value="Unassembled WGS sequence"/>
</dbReference>
<name>A0AAP4BZ92_9CORY</name>
<dbReference type="Proteomes" id="UP001239414">
    <property type="component" value="Unassembled WGS sequence"/>
</dbReference>
<accession>A0AAP4BZ92</accession>
<comment type="caution">
    <text evidence="2">The sequence shown here is derived from an EMBL/GenBank/DDBJ whole genome shotgun (WGS) entry which is preliminary data.</text>
</comment>
<evidence type="ECO:0000313" key="3">
    <source>
        <dbReference type="Proteomes" id="UP001230317"/>
    </source>
</evidence>
<gene>
    <name evidence="1" type="ORF">QPX34_03975</name>
    <name evidence="2" type="ORF">QPX58_05390</name>
</gene>
<proteinExistence type="predicted"/>
<dbReference type="AlphaFoldDB" id="A0AAP4BZ92"/>
<dbReference type="EMBL" id="JASNVU010000006">
    <property type="protein sequence ID" value="MDK4334847.1"/>
    <property type="molecule type" value="Genomic_DNA"/>
</dbReference>
<evidence type="ECO:0000313" key="1">
    <source>
        <dbReference type="EMBL" id="MDK4247186.1"/>
    </source>
</evidence>
<dbReference type="InterPro" id="IPR019660">
    <property type="entry name" value="Put_sensory_transdc_reg_YbjN"/>
</dbReference>
<reference evidence="2 4" key="1">
    <citation type="submission" date="2023-05" db="EMBL/GenBank/DDBJ databases">
        <title>Metabolic capabilities are highly conserved among human nasal-associated Corynebacterium species in pangenomic analyses.</title>
        <authorList>
            <person name="Tran T.H."/>
            <person name="Roberts A.Q."/>
            <person name="Escapa I.F."/>
            <person name="Gao W."/>
            <person name="Conlan S."/>
            <person name="Kong H."/>
            <person name="Segre J.A."/>
            <person name="Kelly M.S."/>
            <person name="Lemon K.P."/>
        </authorList>
    </citation>
    <scope>NUCLEOTIDE SEQUENCE</scope>
    <source>
        <strain evidence="2">KPL2618</strain>
        <strain evidence="1 4">KPL3802</strain>
    </source>
</reference>
<dbReference type="RefSeq" id="WP_023030519.1">
    <property type="nucleotide sequence ID" value="NZ_JAHWRA010000002.1"/>
</dbReference>